<accession>A0A395H4R8</accession>
<evidence type="ECO:0000256" key="1">
    <source>
        <dbReference type="SAM" id="MobiDB-lite"/>
    </source>
</evidence>
<feature type="region of interest" description="Disordered" evidence="1">
    <location>
        <begin position="1"/>
        <end position="31"/>
    </location>
</feature>
<feature type="compositionally biased region" description="Basic residues" evidence="1">
    <location>
        <begin position="1"/>
        <end position="10"/>
    </location>
</feature>
<dbReference type="EMBL" id="KZ824436">
    <property type="protein sequence ID" value="RAL01214.1"/>
    <property type="molecule type" value="Genomic_DNA"/>
</dbReference>
<proteinExistence type="predicted"/>
<dbReference type="STRING" id="1448316.A0A395H4R8"/>
<dbReference type="Proteomes" id="UP000249402">
    <property type="component" value="Unassembled WGS sequence"/>
</dbReference>
<evidence type="ECO:0000313" key="2">
    <source>
        <dbReference type="EMBL" id="RAL01214.1"/>
    </source>
</evidence>
<dbReference type="VEuPathDB" id="FungiDB:BO80DRAFT_62864"/>
<dbReference type="AlphaFoldDB" id="A0A395H4R8"/>
<name>A0A395H4R8_9EURO</name>
<organism evidence="2 3">
    <name type="scientific">Aspergillus ibericus CBS 121593</name>
    <dbReference type="NCBI Taxonomy" id="1448316"/>
    <lineage>
        <taxon>Eukaryota</taxon>
        <taxon>Fungi</taxon>
        <taxon>Dikarya</taxon>
        <taxon>Ascomycota</taxon>
        <taxon>Pezizomycotina</taxon>
        <taxon>Eurotiomycetes</taxon>
        <taxon>Eurotiomycetidae</taxon>
        <taxon>Eurotiales</taxon>
        <taxon>Aspergillaceae</taxon>
        <taxon>Aspergillus</taxon>
        <taxon>Aspergillus subgen. Circumdati</taxon>
    </lineage>
</organism>
<dbReference type="Gene3D" id="3.40.50.720">
    <property type="entry name" value="NAD(P)-binding Rossmann-like Domain"/>
    <property type="match status" value="1"/>
</dbReference>
<evidence type="ECO:0000313" key="3">
    <source>
        <dbReference type="Proteomes" id="UP000249402"/>
    </source>
</evidence>
<keyword evidence="3" id="KW-1185">Reference proteome</keyword>
<protein>
    <submittedName>
        <fullName evidence="2">Uncharacterized protein</fullName>
    </submittedName>
</protein>
<gene>
    <name evidence="2" type="ORF">BO80DRAFT_62864</name>
</gene>
<sequence>MRRRDNRRAARGCPSTTPPPSSARFSSPRHPWPPSTRLRIPFAQPWSDLLDTVAPQLGLTTRIPFDEWLAAVVQAADTAGSTRGYPVWKLQAFFTRLFQPAVCGHVILATDRARACAPTLRRMRAVEDEVVLRFVQHWREIGYFD</sequence>
<dbReference type="GeneID" id="37229517"/>
<reference evidence="2 3" key="1">
    <citation type="submission" date="2018-02" db="EMBL/GenBank/DDBJ databases">
        <title>The genomes of Aspergillus section Nigri reveals drivers in fungal speciation.</title>
        <authorList>
            <consortium name="DOE Joint Genome Institute"/>
            <person name="Vesth T.C."/>
            <person name="Nybo J."/>
            <person name="Theobald S."/>
            <person name="Brandl J."/>
            <person name="Frisvad J.C."/>
            <person name="Nielsen K.F."/>
            <person name="Lyhne E.K."/>
            <person name="Kogle M.E."/>
            <person name="Kuo A."/>
            <person name="Riley R."/>
            <person name="Clum A."/>
            <person name="Nolan M."/>
            <person name="Lipzen A."/>
            <person name="Salamov A."/>
            <person name="Henrissat B."/>
            <person name="Wiebenga A."/>
            <person name="De vries R.P."/>
            <person name="Grigoriev I.V."/>
            <person name="Mortensen U.H."/>
            <person name="Andersen M.R."/>
            <person name="Baker S.E."/>
        </authorList>
    </citation>
    <scope>NUCLEOTIDE SEQUENCE [LARGE SCALE GENOMIC DNA]</scope>
    <source>
        <strain evidence="2 3">CBS 121593</strain>
    </source>
</reference>
<dbReference type="RefSeq" id="XP_025575541.1">
    <property type="nucleotide sequence ID" value="XM_025724652.1"/>
</dbReference>
<dbReference type="OrthoDB" id="329835at2759"/>